<organism evidence="2 3">
    <name type="scientific">Candolleomyces eurysporus</name>
    <dbReference type="NCBI Taxonomy" id="2828524"/>
    <lineage>
        <taxon>Eukaryota</taxon>
        <taxon>Fungi</taxon>
        <taxon>Dikarya</taxon>
        <taxon>Basidiomycota</taxon>
        <taxon>Agaricomycotina</taxon>
        <taxon>Agaricomycetes</taxon>
        <taxon>Agaricomycetidae</taxon>
        <taxon>Agaricales</taxon>
        <taxon>Agaricineae</taxon>
        <taxon>Psathyrellaceae</taxon>
        <taxon>Candolleomyces</taxon>
    </lineage>
</organism>
<proteinExistence type="predicted"/>
<feature type="non-terminal residue" evidence="2">
    <location>
        <position position="462"/>
    </location>
</feature>
<reference evidence="2" key="1">
    <citation type="submission" date="2022-06" db="EMBL/GenBank/DDBJ databases">
        <title>Genome Sequence of Candolleomyces eurysporus.</title>
        <authorList>
            <person name="Buettner E."/>
        </authorList>
    </citation>
    <scope>NUCLEOTIDE SEQUENCE</scope>
    <source>
        <strain evidence="2">VTCC 930004</strain>
    </source>
</reference>
<gene>
    <name evidence="2" type="ORF">H1R20_g13825</name>
</gene>
<name>A0A9W8MAF9_9AGAR</name>
<protein>
    <submittedName>
        <fullName evidence="2">Uncharacterized protein</fullName>
    </submittedName>
</protein>
<dbReference type="EMBL" id="JANBPK010001375">
    <property type="protein sequence ID" value="KAJ2923271.1"/>
    <property type="molecule type" value="Genomic_DNA"/>
</dbReference>
<sequence>MATSTSSPFRIWCMVLGVDGMITRDAFAIHIQHAEYIGDLKELVFKRLQELEDRLDLPKQEVWIKRAPGLQISDGLLRLQEKVPILYQRHGLQTLATFDKIADLGIKKDDILFIDVGPGPLPKSQLTPKDLELSNVIEEQEPNPIIQDIEKQLDSPRPVDCDKELSVIERIKALLLSTNNASSNNNASPALNNNTPPASDDIPMSNPKVDNDGYPCSSAELFHIGTVLVTDYSTTSRKAPYSSTRVRYNETYANAAIFYPFAFALRDRPNFTFQLSGYSWPINIFIEVNQQIYSYHPKSNFLFQHGGSIWFMAEVQSSSSKVDQHHMLLQAAYFVKFANNHFQKYKEKKDFFLVADSQENDPDQVKYSTPRVFGLNIEAQLISFIRELYNLASRAAETEFRVDLEDSLAQVDELRAESQWSANDPGINVWTVTKPHTCNEPHGGFGDEDECDECAGNIEVQG</sequence>
<dbReference type="AlphaFoldDB" id="A0A9W8MAF9"/>
<comment type="caution">
    <text evidence="2">The sequence shown here is derived from an EMBL/GenBank/DDBJ whole genome shotgun (WGS) entry which is preliminary data.</text>
</comment>
<evidence type="ECO:0000256" key="1">
    <source>
        <dbReference type="SAM" id="MobiDB-lite"/>
    </source>
</evidence>
<evidence type="ECO:0000313" key="2">
    <source>
        <dbReference type="EMBL" id="KAJ2923271.1"/>
    </source>
</evidence>
<evidence type="ECO:0000313" key="3">
    <source>
        <dbReference type="Proteomes" id="UP001140091"/>
    </source>
</evidence>
<keyword evidence="3" id="KW-1185">Reference proteome</keyword>
<accession>A0A9W8MAF9</accession>
<dbReference type="Proteomes" id="UP001140091">
    <property type="component" value="Unassembled WGS sequence"/>
</dbReference>
<feature type="compositionally biased region" description="Low complexity" evidence="1">
    <location>
        <begin position="183"/>
        <end position="199"/>
    </location>
</feature>
<feature type="region of interest" description="Disordered" evidence="1">
    <location>
        <begin position="183"/>
        <end position="210"/>
    </location>
</feature>